<proteinExistence type="predicted"/>
<dbReference type="PANTHER" id="PTHR23272:SF184">
    <property type="entry name" value="OS03G0311250 PROTEIN"/>
    <property type="match status" value="1"/>
</dbReference>
<accession>A0AAP0MD57</accession>
<organism evidence="3 4">
    <name type="scientific">Citrus x changshan-huyou</name>
    <dbReference type="NCBI Taxonomy" id="2935761"/>
    <lineage>
        <taxon>Eukaryota</taxon>
        <taxon>Viridiplantae</taxon>
        <taxon>Streptophyta</taxon>
        <taxon>Embryophyta</taxon>
        <taxon>Tracheophyta</taxon>
        <taxon>Spermatophyta</taxon>
        <taxon>Magnoliopsida</taxon>
        <taxon>eudicotyledons</taxon>
        <taxon>Gunneridae</taxon>
        <taxon>Pentapetalae</taxon>
        <taxon>rosids</taxon>
        <taxon>malvids</taxon>
        <taxon>Sapindales</taxon>
        <taxon>Rutaceae</taxon>
        <taxon>Aurantioideae</taxon>
        <taxon>Citrus</taxon>
    </lineage>
</organism>
<evidence type="ECO:0000259" key="2">
    <source>
        <dbReference type="Pfam" id="PF14372"/>
    </source>
</evidence>
<feature type="domain" description="HAT C-terminal dimerisation" evidence="1">
    <location>
        <begin position="198"/>
        <end position="242"/>
    </location>
</feature>
<dbReference type="Pfam" id="PF05699">
    <property type="entry name" value="Dimer_Tnp_hAT"/>
    <property type="match status" value="1"/>
</dbReference>
<dbReference type="Pfam" id="PF14372">
    <property type="entry name" value="hAT-like_RNase-H"/>
    <property type="match status" value="1"/>
</dbReference>
<dbReference type="AlphaFoldDB" id="A0AAP0MD57"/>
<feature type="domain" description="hAT-like transposase RNase-H fold" evidence="2">
    <location>
        <begin position="109"/>
        <end position="171"/>
    </location>
</feature>
<dbReference type="InterPro" id="IPR025525">
    <property type="entry name" value="hAT-like_transposase_RNase-H"/>
</dbReference>
<dbReference type="GO" id="GO:0046983">
    <property type="term" value="F:protein dimerization activity"/>
    <property type="evidence" value="ECO:0007669"/>
    <property type="project" value="InterPro"/>
</dbReference>
<dbReference type="Proteomes" id="UP001428341">
    <property type="component" value="Unassembled WGS sequence"/>
</dbReference>
<keyword evidence="4" id="KW-1185">Reference proteome</keyword>
<evidence type="ECO:0000313" key="4">
    <source>
        <dbReference type="Proteomes" id="UP001428341"/>
    </source>
</evidence>
<evidence type="ECO:0000313" key="3">
    <source>
        <dbReference type="EMBL" id="KAK9200951.1"/>
    </source>
</evidence>
<sequence length="288" mass="33168">MRYKYSEDYVRDGIQSLKGCARYVHNKSTLDDRIQLDRAVKEAISWLRFDPSSLAFLGYLEAAVGLKEDVTDSFPWKTRDIPIIVDLPYAHKILKDRCSHRIEDCLFCQKVMKEAIDICFSKYYWVRVIAVILDPRFKMDGLQLHYKEVCGSDADRYLEKINKDFRDVYDKFAATDSSNSKSYEMLDAMGRPSSPKSELDRYFDLFKVPRDKQFDLLAWWRSNAPSFPTLARMARDYLALGIPSADDGATGALAALRDYLNLSFFVYCLPEIKTPLVCLKGFLGSAEN</sequence>
<dbReference type="InterPro" id="IPR012337">
    <property type="entry name" value="RNaseH-like_sf"/>
</dbReference>
<dbReference type="SUPFAM" id="SSF53098">
    <property type="entry name" value="Ribonuclease H-like"/>
    <property type="match status" value="1"/>
</dbReference>
<dbReference type="InterPro" id="IPR008906">
    <property type="entry name" value="HATC_C_dom"/>
</dbReference>
<dbReference type="EMBL" id="JBCGBO010000005">
    <property type="protein sequence ID" value="KAK9200951.1"/>
    <property type="molecule type" value="Genomic_DNA"/>
</dbReference>
<reference evidence="3 4" key="1">
    <citation type="submission" date="2024-05" db="EMBL/GenBank/DDBJ databases">
        <title>Haplotype-resolved chromosome-level genome assembly of Huyou (Citrus changshanensis).</title>
        <authorList>
            <person name="Miao C."/>
            <person name="Chen W."/>
            <person name="Wu Y."/>
            <person name="Wang L."/>
            <person name="Zhao S."/>
            <person name="Grierson D."/>
            <person name="Xu C."/>
            <person name="Chen K."/>
        </authorList>
    </citation>
    <scope>NUCLEOTIDE SEQUENCE [LARGE SCALE GENOMIC DNA]</scope>
    <source>
        <strain evidence="3">01-14</strain>
        <tissue evidence="3">Leaf</tissue>
    </source>
</reference>
<name>A0AAP0MD57_9ROSI</name>
<evidence type="ECO:0000259" key="1">
    <source>
        <dbReference type="Pfam" id="PF05699"/>
    </source>
</evidence>
<dbReference type="GO" id="GO:0003677">
    <property type="term" value="F:DNA binding"/>
    <property type="evidence" value="ECO:0007669"/>
    <property type="project" value="InterPro"/>
</dbReference>
<gene>
    <name evidence="3" type="ORF">WN944_016152</name>
</gene>
<protein>
    <recommendedName>
        <fullName evidence="5">HAT C-terminal dimerisation domain-containing protein</fullName>
    </recommendedName>
</protein>
<evidence type="ECO:0008006" key="5">
    <source>
        <dbReference type="Google" id="ProtNLM"/>
    </source>
</evidence>
<comment type="caution">
    <text evidence="3">The sequence shown here is derived from an EMBL/GenBank/DDBJ whole genome shotgun (WGS) entry which is preliminary data.</text>
</comment>
<dbReference type="PANTHER" id="PTHR23272">
    <property type="entry name" value="BED FINGER-RELATED"/>
    <property type="match status" value="1"/>
</dbReference>